<comment type="catalytic activity">
    <reaction evidence="9">
        <text>Hydrolyzes the peptide bond -P2-(S-farnesyl or geranylgeranyl)C-P1'-P2'-P3'-COOH where P1' and P2' are amino acids with aliphatic sidechains and P3' is any C-terminal residue.</text>
        <dbReference type="EC" id="3.4.26.1"/>
    </reaction>
</comment>
<proteinExistence type="inferred from homology"/>
<feature type="domain" description="CAAX prenyl protease 2/Lysostaphin resistance protein A-like" evidence="12">
    <location>
        <begin position="199"/>
        <end position="307"/>
    </location>
</feature>
<dbReference type="GO" id="GO:0004222">
    <property type="term" value="F:metalloendopeptidase activity"/>
    <property type="evidence" value="ECO:0007669"/>
    <property type="project" value="InterPro"/>
</dbReference>
<dbReference type="GeneID" id="68108542"/>
<feature type="transmembrane region" description="Helical" evidence="11">
    <location>
        <begin position="265"/>
        <end position="288"/>
    </location>
</feature>
<keyword evidence="3" id="KW-0645">Protease</keyword>
<dbReference type="GO" id="GO:0071586">
    <property type="term" value="P:CAAX-box protein processing"/>
    <property type="evidence" value="ECO:0007669"/>
    <property type="project" value="InterPro"/>
</dbReference>
<evidence type="ECO:0000256" key="10">
    <source>
        <dbReference type="ARBA" id="ARBA00049729"/>
    </source>
</evidence>
<evidence type="ECO:0000256" key="8">
    <source>
        <dbReference type="ARBA" id="ARBA00023136"/>
    </source>
</evidence>
<dbReference type="Proteomes" id="UP000444721">
    <property type="component" value="Unassembled WGS sequence"/>
</dbReference>
<evidence type="ECO:0000256" key="2">
    <source>
        <dbReference type="ARBA" id="ARBA00006897"/>
    </source>
</evidence>
<dbReference type="PANTHER" id="PTHR13046">
    <property type="entry name" value="PROTEASE U48 CAAX PRENYL PROTEASE RCE1"/>
    <property type="match status" value="1"/>
</dbReference>
<dbReference type="PANTHER" id="PTHR13046:SF0">
    <property type="entry name" value="CAAX PRENYL PROTEASE 2"/>
    <property type="match status" value="1"/>
</dbReference>
<feature type="transmembrane region" description="Helical" evidence="11">
    <location>
        <begin position="231"/>
        <end position="253"/>
    </location>
</feature>
<dbReference type="OMA" id="CNIMGVP"/>
<comment type="subcellular location">
    <subcellularLocation>
        <location evidence="1">Endoplasmic reticulum membrane</location>
        <topology evidence="1">Multi-pass membrane protein</topology>
    </subcellularLocation>
</comment>
<name>A0A6A5BWG0_NAEFO</name>
<dbReference type="RefSeq" id="XP_044564369.1">
    <property type="nucleotide sequence ID" value="XM_044703848.1"/>
</dbReference>
<gene>
    <name evidence="13" type="ORF">FDP41_001324</name>
</gene>
<evidence type="ECO:0000313" key="13">
    <source>
        <dbReference type="EMBL" id="KAF0979656.1"/>
    </source>
</evidence>
<dbReference type="EMBL" id="VFQX01000023">
    <property type="protein sequence ID" value="KAF0979656.1"/>
    <property type="molecule type" value="Genomic_DNA"/>
</dbReference>
<evidence type="ECO:0000256" key="5">
    <source>
        <dbReference type="ARBA" id="ARBA00022801"/>
    </source>
</evidence>
<accession>A0A6A5BWG0</accession>
<protein>
    <recommendedName>
        <fullName evidence="10">intramembrane prenyl-peptidase Rce1</fullName>
        <ecNumber evidence="10">3.4.26.1</ecNumber>
    </recommendedName>
</protein>
<evidence type="ECO:0000256" key="3">
    <source>
        <dbReference type="ARBA" id="ARBA00022670"/>
    </source>
</evidence>
<keyword evidence="6" id="KW-0256">Endoplasmic reticulum</keyword>
<evidence type="ECO:0000256" key="9">
    <source>
        <dbReference type="ARBA" id="ARBA00047280"/>
    </source>
</evidence>
<keyword evidence="7 11" id="KW-1133">Transmembrane helix</keyword>
<dbReference type="VEuPathDB" id="AmoebaDB:FDP41_001324"/>
<keyword evidence="14" id="KW-1185">Reference proteome</keyword>
<dbReference type="InterPro" id="IPR039731">
    <property type="entry name" value="Rce1"/>
</dbReference>
<sequence length="341" mass="38246">MSSTTTSIVLSLFHSVILSGLYVGSLYMWKGSLAKSRNDPSQIRKRTISALASTVISIVYCWIVYLMSTSINHTITTTTTISTTQNSNEFIGSESLGFSAMMGIDFYRIFSQLFGVIAALFLNSCLFLGPIAEALNVESVTSVSEIIPFLQKSVQYLKREFIELCHDLFEILKQYPKFLMNEENVIKYERGGFDKSEEAIFSFRSIVIGPITEEVVFRSCLYFILHYFGGFSMMTSFLVSAILFGVAHCHHIIEHVLHGDMELRAAILNVAVQLTYTFVFGLYCGYIYGKTKSIIAAIVLHAYCNLMGLPSFNMSRPVLACAYITGLVLFWVLLFPVLSVF</sequence>
<evidence type="ECO:0000259" key="12">
    <source>
        <dbReference type="Pfam" id="PF02517"/>
    </source>
</evidence>
<evidence type="ECO:0000313" key="14">
    <source>
        <dbReference type="Proteomes" id="UP000444721"/>
    </source>
</evidence>
<dbReference type="EC" id="3.4.26.1" evidence="10"/>
<comment type="similarity">
    <text evidence="2">Belongs to the peptidase U48 family.</text>
</comment>
<evidence type="ECO:0000256" key="1">
    <source>
        <dbReference type="ARBA" id="ARBA00004477"/>
    </source>
</evidence>
<feature type="transmembrane region" description="Helical" evidence="11">
    <location>
        <begin position="109"/>
        <end position="129"/>
    </location>
</feature>
<dbReference type="VEuPathDB" id="AmoebaDB:NfTy_030150"/>
<keyword evidence="8 11" id="KW-0472">Membrane</keyword>
<evidence type="ECO:0000256" key="7">
    <source>
        <dbReference type="ARBA" id="ARBA00022989"/>
    </source>
</evidence>
<dbReference type="GO" id="GO:0005789">
    <property type="term" value="C:endoplasmic reticulum membrane"/>
    <property type="evidence" value="ECO:0007669"/>
    <property type="project" value="UniProtKB-SubCell"/>
</dbReference>
<keyword evidence="4 11" id="KW-0812">Transmembrane</keyword>
<dbReference type="AlphaFoldDB" id="A0A6A5BWG0"/>
<organism evidence="13 14">
    <name type="scientific">Naegleria fowleri</name>
    <name type="common">Brain eating amoeba</name>
    <dbReference type="NCBI Taxonomy" id="5763"/>
    <lineage>
        <taxon>Eukaryota</taxon>
        <taxon>Discoba</taxon>
        <taxon>Heterolobosea</taxon>
        <taxon>Tetramitia</taxon>
        <taxon>Eutetramitia</taxon>
        <taxon>Vahlkampfiidae</taxon>
        <taxon>Naegleria</taxon>
    </lineage>
</organism>
<evidence type="ECO:0000256" key="11">
    <source>
        <dbReference type="SAM" id="Phobius"/>
    </source>
</evidence>
<dbReference type="Pfam" id="PF02517">
    <property type="entry name" value="Rce1-like"/>
    <property type="match status" value="1"/>
</dbReference>
<keyword evidence="5" id="KW-0378">Hydrolase</keyword>
<dbReference type="InterPro" id="IPR003675">
    <property type="entry name" value="Rce1/LyrA-like_dom"/>
</dbReference>
<feature type="transmembrane region" description="Helical" evidence="11">
    <location>
        <begin position="6"/>
        <end position="27"/>
    </location>
</feature>
<feature type="transmembrane region" description="Helical" evidence="11">
    <location>
        <begin position="319"/>
        <end position="338"/>
    </location>
</feature>
<feature type="transmembrane region" description="Helical" evidence="11">
    <location>
        <begin position="48"/>
        <end position="67"/>
    </location>
</feature>
<reference evidence="13 14" key="1">
    <citation type="journal article" date="2019" name="Sci. Rep.">
        <title>Nanopore sequencing improves the draft genome of the human pathogenic amoeba Naegleria fowleri.</title>
        <authorList>
            <person name="Liechti N."/>
            <person name="Schurch N."/>
            <person name="Bruggmann R."/>
            <person name="Wittwer M."/>
        </authorList>
    </citation>
    <scope>NUCLEOTIDE SEQUENCE [LARGE SCALE GENOMIC DNA]</scope>
    <source>
        <strain evidence="13 14">ATCC 30894</strain>
    </source>
</reference>
<evidence type="ECO:0000256" key="6">
    <source>
        <dbReference type="ARBA" id="ARBA00022824"/>
    </source>
</evidence>
<evidence type="ECO:0000256" key="4">
    <source>
        <dbReference type="ARBA" id="ARBA00022692"/>
    </source>
</evidence>
<dbReference type="OrthoDB" id="271604at2759"/>
<dbReference type="VEuPathDB" id="AmoebaDB:NF0081870"/>
<comment type="caution">
    <text evidence="13">The sequence shown here is derived from an EMBL/GenBank/DDBJ whole genome shotgun (WGS) entry which is preliminary data.</text>
</comment>
<feature type="transmembrane region" description="Helical" evidence="11">
    <location>
        <begin position="294"/>
        <end position="312"/>
    </location>
</feature>